<keyword evidence="2 6" id="KW-0812">Transmembrane</keyword>
<comment type="caution">
    <text evidence="7">The sequence shown here is derived from an EMBL/GenBank/DDBJ whole genome shotgun (WGS) entry which is preliminary data.</text>
</comment>
<name>A0AAN6T8C5_9PEZI</name>
<evidence type="ECO:0000313" key="8">
    <source>
        <dbReference type="Proteomes" id="UP001302812"/>
    </source>
</evidence>
<gene>
    <name evidence="7" type="ORF">N656DRAFT_784047</name>
</gene>
<feature type="transmembrane region" description="Helical" evidence="6">
    <location>
        <begin position="486"/>
        <end position="504"/>
    </location>
</feature>
<feature type="transmembrane region" description="Helical" evidence="6">
    <location>
        <begin position="297"/>
        <end position="322"/>
    </location>
</feature>
<dbReference type="RefSeq" id="XP_064666108.1">
    <property type="nucleotide sequence ID" value="XM_064816074.1"/>
</dbReference>
<feature type="transmembrane region" description="Helical" evidence="6">
    <location>
        <begin position="165"/>
        <end position="190"/>
    </location>
</feature>
<comment type="subcellular location">
    <subcellularLocation>
        <location evidence="1">Membrane</location>
        <topology evidence="1">Multi-pass membrane protein</topology>
    </subcellularLocation>
</comment>
<evidence type="ECO:0000256" key="2">
    <source>
        <dbReference type="ARBA" id="ARBA00022692"/>
    </source>
</evidence>
<reference evidence="7" key="1">
    <citation type="journal article" date="2023" name="Mol. Phylogenet. Evol.">
        <title>Genome-scale phylogeny and comparative genomics of the fungal order Sordariales.</title>
        <authorList>
            <person name="Hensen N."/>
            <person name="Bonometti L."/>
            <person name="Westerberg I."/>
            <person name="Brannstrom I.O."/>
            <person name="Guillou S."/>
            <person name="Cros-Aarteil S."/>
            <person name="Calhoun S."/>
            <person name="Haridas S."/>
            <person name="Kuo A."/>
            <person name="Mondo S."/>
            <person name="Pangilinan J."/>
            <person name="Riley R."/>
            <person name="LaButti K."/>
            <person name="Andreopoulos B."/>
            <person name="Lipzen A."/>
            <person name="Chen C."/>
            <person name="Yan M."/>
            <person name="Daum C."/>
            <person name="Ng V."/>
            <person name="Clum A."/>
            <person name="Steindorff A."/>
            <person name="Ohm R.A."/>
            <person name="Martin F."/>
            <person name="Silar P."/>
            <person name="Natvig D.O."/>
            <person name="Lalanne C."/>
            <person name="Gautier V."/>
            <person name="Ament-Velasquez S.L."/>
            <person name="Kruys A."/>
            <person name="Hutchinson M.I."/>
            <person name="Powell A.J."/>
            <person name="Barry K."/>
            <person name="Miller A.N."/>
            <person name="Grigoriev I.V."/>
            <person name="Debuchy R."/>
            <person name="Gladieux P."/>
            <person name="Hiltunen Thoren M."/>
            <person name="Johannesson H."/>
        </authorList>
    </citation>
    <scope>NUCLEOTIDE SEQUENCE</scope>
    <source>
        <strain evidence="7">CBS 508.74</strain>
    </source>
</reference>
<feature type="transmembrane region" description="Helical" evidence="6">
    <location>
        <begin position="234"/>
        <end position="253"/>
    </location>
</feature>
<dbReference type="PANTHER" id="PTHR23507:SF13">
    <property type="entry name" value="MFS GENERAL SUBSTRATE TRANSPORTER"/>
    <property type="match status" value="1"/>
</dbReference>
<keyword evidence="8" id="KW-1185">Reference proteome</keyword>
<evidence type="ECO:0000256" key="3">
    <source>
        <dbReference type="ARBA" id="ARBA00022989"/>
    </source>
</evidence>
<dbReference type="Gene3D" id="1.20.1250.20">
    <property type="entry name" value="MFS general substrate transporter like domains"/>
    <property type="match status" value="2"/>
</dbReference>
<dbReference type="GO" id="GO:0016020">
    <property type="term" value="C:membrane"/>
    <property type="evidence" value="ECO:0007669"/>
    <property type="project" value="UniProtKB-SubCell"/>
</dbReference>
<evidence type="ECO:0000256" key="4">
    <source>
        <dbReference type="ARBA" id="ARBA00023136"/>
    </source>
</evidence>
<feature type="region of interest" description="Disordered" evidence="5">
    <location>
        <begin position="1"/>
        <end position="31"/>
    </location>
</feature>
<evidence type="ECO:0000256" key="6">
    <source>
        <dbReference type="SAM" id="Phobius"/>
    </source>
</evidence>
<proteinExistence type="predicted"/>
<dbReference type="Proteomes" id="UP001302812">
    <property type="component" value="Unassembled WGS sequence"/>
</dbReference>
<organism evidence="7 8">
    <name type="scientific">Canariomyces notabilis</name>
    <dbReference type="NCBI Taxonomy" id="2074819"/>
    <lineage>
        <taxon>Eukaryota</taxon>
        <taxon>Fungi</taxon>
        <taxon>Dikarya</taxon>
        <taxon>Ascomycota</taxon>
        <taxon>Pezizomycotina</taxon>
        <taxon>Sordariomycetes</taxon>
        <taxon>Sordariomycetidae</taxon>
        <taxon>Sordariales</taxon>
        <taxon>Chaetomiaceae</taxon>
        <taxon>Canariomyces</taxon>
    </lineage>
</organism>
<dbReference type="GO" id="GO:0022857">
    <property type="term" value="F:transmembrane transporter activity"/>
    <property type="evidence" value="ECO:0007669"/>
    <property type="project" value="TreeGrafter"/>
</dbReference>
<feature type="transmembrane region" description="Helical" evidence="6">
    <location>
        <begin position="108"/>
        <end position="130"/>
    </location>
</feature>
<dbReference type="GeneID" id="89940199"/>
<evidence type="ECO:0000256" key="5">
    <source>
        <dbReference type="SAM" id="MobiDB-lite"/>
    </source>
</evidence>
<evidence type="ECO:0000313" key="7">
    <source>
        <dbReference type="EMBL" id="KAK4108538.1"/>
    </source>
</evidence>
<feature type="transmembrane region" description="Helical" evidence="6">
    <location>
        <begin position="137"/>
        <end position="159"/>
    </location>
</feature>
<feature type="transmembrane region" description="Helical" evidence="6">
    <location>
        <begin position="51"/>
        <end position="73"/>
    </location>
</feature>
<dbReference type="AlphaFoldDB" id="A0AAN6T8C5"/>
<dbReference type="SUPFAM" id="SSF103473">
    <property type="entry name" value="MFS general substrate transporter"/>
    <property type="match status" value="2"/>
</dbReference>
<evidence type="ECO:0000256" key="1">
    <source>
        <dbReference type="ARBA" id="ARBA00004141"/>
    </source>
</evidence>
<feature type="region of interest" description="Disordered" evidence="5">
    <location>
        <begin position="536"/>
        <end position="567"/>
    </location>
</feature>
<dbReference type="InterPro" id="IPR036259">
    <property type="entry name" value="MFS_trans_sf"/>
</dbReference>
<feature type="transmembrane region" description="Helical" evidence="6">
    <location>
        <begin position="419"/>
        <end position="438"/>
    </location>
</feature>
<sequence>MTSEDNENTPLLNGNRDGVNGTASGKDRPTRKQKLASMLRRLFALHVEKRILFAGFFITLSFSFTQVPIFYVFHLMVCDVFYSNHPPYQGTGDRCSRNEIAAGTATQYSILGMSTTFCGTINLLVAGWMAKRFGPRTALMVQTFVPAIRVATQILGVMAGGQAGIIIFQCTQLITVIGGPVGYILVANIIAGELVEPLRRTVVFGMLQGCIMLGQGIGYLSGGMIGDGWGIRRPFEVAFCSFLLATLYVRMALPFIPATSLSRGNSKGFAGFLSPLRVLAPQKVLLGSGIVMKHHGVLFLCAGVFLGVLATGYAPLLIQMYATAVFEFNQGDNGWLMSEFAFMRAAFLIFVFPFIISNGRKWYLTRNQGWNSGEAEPASPPRLATDPEELEAPIGSLAEEEPVGSSAAKEDEGTAFDLFFLRISLVVDGALTMCAAFATQKWHIYLAAALLPFASGSAPAAKGVMTEMCSQSRRADALNALTLVENIARLATQGLFGFVFAALAEIGRPHLTFFINAAIAFLAACVLLLSRFPPEGSKPMTVEESSDLQSRDPESTEAHEQTRVSRT</sequence>
<feature type="transmembrane region" description="Helical" evidence="6">
    <location>
        <begin position="334"/>
        <end position="356"/>
    </location>
</feature>
<accession>A0AAN6T8C5</accession>
<dbReference type="EMBL" id="MU853362">
    <property type="protein sequence ID" value="KAK4108538.1"/>
    <property type="molecule type" value="Genomic_DNA"/>
</dbReference>
<feature type="transmembrane region" description="Helical" evidence="6">
    <location>
        <begin position="510"/>
        <end position="530"/>
    </location>
</feature>
<protein>
    <submittedName>
        <fullName evidence="7">MFS general substrate transporter</fullName>
    </submittedName>
</protein>
<feature type="compositionally biased region" description="Basic and acidic residues" evidence="5">
    <location>
        <begin position="549"/>
        <end position="567"/>
    </location>
</feature>
<feature type="transmembrane region" description="Helical" evidence="6">
    <location>
        <begin position="202"/>
        <end position="222"/>
    </location>
</feature>
<reference evidence="7" key="2">
    <citation type="submission" date="2023-05" db="EMBL/GenBank/DDBJ databases">
        <authorList>
            <consortium name="Lawrence Berkeley National Laboratory"/>
            <person name="Steindorff A."/>
            <person name="Hensen N."/>
            <person name="Bonometti L."/>
            <person name="Westerberg I."/>
            <person name="Brannstrom I.O."/>
            <person name="Guillou S."/>
            <person name="Cros-Aarteil S."/>
            <person name="Calhoun S."/>
            <person name="Haridas S."/>
            <person name="Kuo A."/>
            <person name="Mondo S."/>
            <person name="Pangilinan J."/>
            <person name="Riley R."/>
            <person name="Labutti K."/>
            <person name="Andreopoulos B."/>
            <person name="Lipzen A."/>
            <person name="Chen C."/>
            <person name="Yanf M."/>
            <person name="Daum C."/>
            <person name="Ng V."/>
            <person name="Clum A."/>
            <person name="Ohm R."/>
            <person name="Martin F."/>
            <person name="Silar P."/>
            <person name="Natvig D."/>
            <person name="Lalanne C."/>
            <person name="Gautier V."/>
            <person name="Ament-Velasquez S.L."/>
            <person name="Kruys A."/>
            <person name="Hutchinson M.I."/>
            <person name="Powell A.J."/>
            <person name="Barry K."/>
            <person name="Miller A.N."/>
            <person name="Grigoriev I.V."/>
            <person name="Debuchy R."/>
            <person name="Gladieux P."/>
            <person name="Thoren M.H."/>
            <person name="Johannesson H."/>
        </authorList>
    </citation>
    <scope>NUCLEOTIDE SEQUENCE</scope>
    <source>
        <strain evidence="7">CBS 508.74</strain>
    </source>
</reference>
<feature type="transmembrane region" description="Helical" evidence="6">
    <location>
        <begin position="444"/>
        <end position="465"/>
    </location>
</feature>
<dbReference type="PANTHER" id="PTHR23507">
    <property type="entry name" value="ZGC:174356"/>
    <property type="match status" value="1"/>
</dbReference>
<keyword evidence="3 6" id="KW-1133">Transmembrane helix</keyword>
<keyword evidence="4 6" id="KW-0472">Membrane</keyword>